<keyword evidence="1" id="KW-0812">Transmembrane</keyword>
<name>A0A0P7J513_9RHOB</name>
<reference evidence="2 3" key="1">
    <citation type="submission" date="2015-09" db="EMBL/GenBank/DDBJ databases">
        <title>Draft genome sequence of Aliiroseovarius crassostreae CV919-312TSm, the causative agent of Roseovarius Oyster Disease (formerly Juvenile Oyster Disease).</title>
        <authorList>
            <person name="Kessner L."/>
            <person name="Spinard E."/>
            <person name="Nelson D."/>
        </authorList>
    </citation>
    <scope>NUCLEOTIDE SEQUENCE [LARGE SCALE GENOMIC DNA]</scope>
    <source>
        <strain evidence="2 3">CV919-312</strain>
    </source>
</reference>
<keyword evidence="1" id="KW-1133">Transmembrane helix</keyword>
<keyword evidence="3" id="KW-1185">Reference proteome</keyword>
<dbReference type="AlphaFoldDB" id="A0A0P7J513"/>
<evidence type="ECO:0000256" key="1">
    <source>
        <dbReference type="SAM" id="Phobius"/>
    </source>
</evidence>
<accession>A0A0P7J513</accession>
<keyword evidence="1" id="KW-0472">Membrane</keyword>
<gene>
    <name evidence="2" type="ORF">AKJ29_02060</name>
</gene>
<comment type="caution">
    <text evidence="2">The sequence shown here is derived from an EMBL/GenBank/DDBJ whole genome shotgun (WGS) entry which is preliminary data.</text>
</comment>
<proteinExistence type="predicted"/>
<evidence type="ECO:0000313" key="3">
    <source>
        <dbReference type="Proteomes" id="UP000050471"/>
    </source>
</evidence>
<protein>
    <submittedName>
        <fullName evidence="2">Uncharacterized protein</fullName>
    </submittedName>
</protein>
<feature type="transmembrane region" description="Helical" evidence="1">
    <location>
        <begin position="12"/>
        <end position="34"/>
    </location>
</feature>
<organism evidence="2 3">
    <name type="scientific">Aliiroseovarius crassostreae</name>
    <dbReference type="NCBI Taxonomy" id="154981"/>
    <lineage>
        <taxon>Bacteria</taxon>
        <taxon>Pseudomonadati</taxon>
        <taxon>Pseudomonadota</taxon>
        <taxon>Alphaproteobacteria</taxon>
        <taxon>Rhodobacterales</taxon>
        <taxon>Paracoccaceae</taxon>
        <taxon>Aliiroseovarius</taxon>
    </lineage>
</organism>
<dbReference type="STRING" id="154981.AKJ29_02060"/>
<dbReference type="Proteomes" id="UP000050471">
    <property type="component" value="Unassembled WGS sequence"/>
</dbReference>
<dbReference type="EMBL" id="LKBA01000008">
    <property type="protein sequence ID" value="KPN62954.1"/>
    <property type="molecule type" value="Genomic_DNA"/>
</dbReference>
<evidence type="ECO:0000313" key="2">
    <source>
        <dbReference type="EMBL" id="KPN62954.1"/>
    </source>
</evidence>
<sequence length="79" mass="8391">MTLSELIEQWTGYLFQAANLVLIFAGFIGVLLVVVSMQRAYADTRDGRSPVRHYIAAGIAGAITVLGVIVGLISNLVVG</sequence>
<dbReference type="RefSeq" id="WP_055190881.1">
    <property type="nucleotide sequence ID" value="NZ_FPBS01000030.1"/>
</dbReference>
<feature type="transmembrane region" description="Helical" evidence="1">
    <location>
        <begin position="54"/>
        <end position="78"/>
    </location>
</feature>